<keyword evidence="2" id="KW-0472">Membrane</keyword>
<keyword evidence="4" id="KW-1185">Reference proteome</keyword>
<gene>
    <name evidence="3" type="ORF">AB0C36_28045</name>
</gene>
<evidence type="ECO:0000313" key="4">
    <source>
        <dbReference type="Proteomes" id="UP001551482"/>
    </source>
</evidence>
<reference evidence="3 4" key="1">
    <citation type="submission" date="2024-06" db="EMBL/GenBank/DDBJ databases">
        <title>The Natural Products Discovery Center: Release of the First 8490 Sequenced Strains for Exploring Actinobacteria Biosynthetic Diversity.</title>
        <authorList>
            <person name="Kalkreuter E."/>
            <person name="Kautsar S.A."/>
            <person name="Yang D."/>
            <person name="Bader C.D."/>
            <person name="Teijaro C.N."/>
            <person name="Fluegel L."/>
            <person name="Davis C.M."/>
            <person name="Simpson J.R."/>
            <person name="Lauterbach L."/>
            <person name="Steele A.D."/>
            <person name="Gui C."/>
            <person name="Meng S."/>
            <person name="Li G."/>
            <person name="Viehrig K."/>
            <person name="Ye F."/>
            <person name="Su P."/>
            <person name="Kiefer A.F."/>
            <person name="Nichols A."/>
            <person name="Cepeda A.J."/>
            <person name="Yan W."/>
            <person name="Fan B."/>
            <person name="Jiang Y."/>
            <person name="Adhikari A."/>
            <person name="Zheng C.-J."/>
            <person name="Schuster L."/>
            <person name="Cowan T.M."/>
            <person name="Smanski M.J."/>
            <person name="Chevrette M.G."/>
            <person name="De Carvalho L.P.S."/>
            <person name="Shen B."/>
        </authorList>
    </citation>
    <scope>NUCLEOTIDE SEQUENCE [LARGE SCALE GENOMIC DNA]</scope>
    <source>
        <strain evidence="3 4">NPDC048946</strain>
    </source>
</reference>
<dbReference type="EMBL" id="JBEZFP010000086">
    <property type="protein sequence ID" value="MEU8137352.1"/>
    <property type="molecule type" value="Genomic_DNA"/>
</dbReference>
<proteinExistence type="predicted"/>
<feature type="transmembrane region" description="Helical" evidence="2">
    <location>
        <begin position="20"/>
        <end position="43"/>
    </location>
</feature>
<evidence type="ECO:0000313" key="3">
    <source>
        <dbReference type="EMBL" id="MEU8137352.1"/>
    </source>
</evidence>
<evidence type="ECO:0000256" key="1">
    <source>
        <dbReference type="SAM" id="MobiDB-lite"/>
    </source>
</evidence>
<keyword evidence="2" id="KW-0812">Transmembrane</keyword>
<organism evidence="3 4">
    <name type="scientific">Streptodolium elevatio</name>
    <dbReference type="NCBI Taxonomy" id="3157996"/>
    <lineage>
        <taxon>Bacteria</taxon>
        <taxon>Bacillati</taxon>
        <taxon>Actinomycetota</taxon>
        <taxon>Actinomycetes</taxon>
        <taxon>Kitasatosporales</taxon>
        <taxon>Streptomycetaceae</taxon>
        <taxon>Streptodolium</taxon>
    </lineage>
</organism>
<sequence length="121" mass="12530">MLTRRHLIVSQSSGVLRGSVVSEAGVGSFVADIVANVAFFLLPDAIADEAQIVFLVLLVVAFVALRVRRARGRRSGRTADGAAQGAFGHNPFAGSAPPTASEQVGSNPFGAQSPRTPVSDD</sequence>
<accession>A0ABV3DPF5</accession>
<comment type="caution">
    <text evidence="3">The sequence shown here is derived from an EMBL/GenBank/DDBJ whole genome shotgun (WGS) entry which is preliminary data.</text>
</comment>
<evidence type="ECO:0000256" key="2">
    <source>
        <dbReference type="SAM" id="Phobius"/>
    </source>
</evidence>
<feature type="compositionally biased region" description="Polar residues" evidence="1">
    <location>
        <begin position="98"/>
        <end position="121"/>
    </location>
</feature>
<keyword evidence="2" id="KW-1133">Transmembrane helix</keyword>
<protein>
    <submittedName>
        <fullName evidence="3">Uncharacterized protein</fullName>
    </submittedName>
</protein>
<feature type="region of interest" description="Disordered" evidence="1">
    <location>
        <begin position="70"/>
        <end position="121"/>
    </location>
</feature>
<feature type="transmembrane region" description="Helical" evidence="2">
    <location>
        <begin position="49"/>
        <end position="67"/>
    </location>
</feature>
<dbReference type="Proteomes" id="UP001551482">
    <property type="component" value="Unassembled WGS sequence"/>
</dbReference>
<name>A0ABV3DPF5_9ACTN</name>
<dbReference type="RefSeq" id="WP_358359121.1">
    <property type="nucleotide sequence ID" value="NZ_JBEZFP010000086.1"/>
</dbReference>